<dbReference type="AlphaFoldDB" id="A0A6H5GL89"/>
<reference evidence="2 3" key="1">
    <citation type="submission" date="2020-02" db="EMBL/GenBank/DDBJ databases">
        <authorList>
            <person name="Ferguson B K."/>
        </authorList>
    </citation>
    <scope>NUCLEOTIDE SEQUENCE [LARGE SCALE GENOMIC DNA]</scope>
</reference>
<proteinExistence type="predicted"/>
<accession>A0A6H5GL89</accession>
<dbReference type="Proteomes" id="UP000479000">
    <property type="component" value="Unassembled WGS sequence"/>
</dbReference>
<evidence type="ECO:0000313" key="3">
    <source>
        <dbReference type="Proteomes" id="UP000479000"/>
    </source>
</evidence>
<dbReference type="EMBL" id="CADCXU010014557">
    <property type="protein sequence ID" value="CAB0004152.1"/>
    <property type="molecule type" value="Genomic_DNA"/>
</dbReference>
<name>A0A6H5GL89_9HEMI</name>
<dbReference type="EMBL" id="CADCXU010004281">
    <property type="protein sequence ID" value="CAA9996021.1"/>
    <property type="molecule type" value="Genomic_DNA"/>
</dbReference>
<evidence type="ECO:0000313" key="2">
    <source>
        <dbReference type="EMBL" id="CAB0004152.1"/>
    </source>
</evidence>
<gene>
    <name evidence="1" type="ORF">NTEN_LOCUS2673</name>
    <name evidence="2" type="ORF">NTEN_LOCUS9629</name>
</gene>
<keyword evidence="3" id="KW-1185">Reference proteome</keyword>
<evidence type="ECO:0000313" key="1">
    <source>
        <dbReference type="EMBL" id="CAA9996021.1"/>
    </source>
</evidence>
<organism evidence="2 3">
    <name type="scientific">Nesidiocoris tenuis</name>
    <dbReference type="NCBI Taxonomy" id="355587"/>
    <lineage>
        <taxon>Eukaryota</taxon>
        <taxon>Metazoa</taxon>
        <taxon>Ecdysozoa</taxon>
        <taxon>Arthropoda</taxon>
        <taxon>Hexapoda</taxon>
        <taxon>Insecta</taxon>
        <taxon>Pterygota</taxon>
        <taxon>Neoptera</taxon>
        <taxon>Paraneoptera</taxon>
        <taxon>Hemiptera</taxon>
        <taxon>Heteroptera</taxon>
        <taxon>Panheteroptera</taxon>
        <taxon>Cimicomorpha</taxon>
        <taxon>Miridae</taxon>
        <taxon>Dicyphina</taxon>
        <taxon>Nesidiocoris</taxon>
    </lineage>
</organism>
<sequence length="121" mass="14018">MGVISYDADPLLILWQRRIMHRPLSHSATNKDLLRRHLLQRTSAPTKYTRVQWIISNKHCSKIQTQRATTCEEFAGKKGPTWGTRIHRRDGRTSALKGPIVFQRFSRARPEIKLSNEVLEG</sequence>
<protein>
    <submittedName>
        <fullName evidence="2">Uncharacterized protein</fullName>
    </submittedName>
</protein>